<dbReference type="RefSeq" id="WP_094078217.1">
    <property type="nucleotide sequence ID" value="NZ_NBYO01000003.1"/>
</dbReference>
<dbReference type="Proteomes" id="UP000215405">
    <property type="component" value="Unassembled WGS sequence"/>
</dbReference>
<accession>A0A231UU44</accession>
<dbReference type="EMBL" id="NBYO01000003">
    <property type="protein sequence ID" value="OXS99439.1"/>
    <property type="molecule type" value="Genomic_DNA"/>
</dbReference>
<reference evidence="3" key="1">
    <citation type="journal article" date="2017" name="Int. J. Syst. Evol. Microbiol.">
        <title>Notoacmeibacter marinus gen. nov., sp. nov., isolated from the gut of a limpet and proposal of Notoacmeibacteraceae fam. nov. in the order Rhizobiales of the class Alphaproteobacteria.</title>
        <authorList>
            <person name="Huang Z."/>
            <person name="Guo F."/>
            <person name="Lai Q."/>
        </authorList>
    </citation>
    <scope>NUCLEOTIDE SEQUENCE [LARGE SCALE GENOMIC DNA]</scope>
    <source>
        <strain evidence="3">XMTR2A4</strain>
    </source>
</reference>
<dbReference type="AlphaFoldDB" id="A0A231UU44"/>
<sequence>MKKLSALLSVLLMVGVPGAAQALSMPSLERPVERSIHLVADNCYAVGQRLAQERGAKLLRADAVGSGECRVVMLVPDGEGGRPRREEIVVPMR</sequence>
<organism evidence="2 3">
    <name type="scientific">Notoacmeibacter marinus</name>
    <dbReference type="NCBI Taxonomy" id="1876515"/>
    <lineage>
        <taxon>Bacteria</taxon>
        <taxon>Pseudomonadati</taxon>
        <taxon>Pseudomonadota</taxon>
        <taxon>Alphaproteobacteria</taxon>
        <taxon>Hyphomicrobiales</taxon>
        <taxon>Notoacmeibacteraceae</taxon>
        <taxon>Notoacmeibacter</taxon>
    </lineage>
</organism>
<evidence type="ECO:0000256" key="1">
    <source>
        <dbReference type="SAM" id="SignalP"/>
    </source>
</evidence>
<name>A0A231UU44_9HYPH</name>
<feature type="chain" id="PRO_5013144636" description="PASTA domain-containing protein" evidence="1">
    <location>
        <begin position="23"/>
        <end position="93"/>
    </location>
</feature>
<evidence type="ECO:0008006" key="4">
    <source>
        <dbReference type="Google" id="ProtNLM"/>
    </source>
</evidence>
<evidence type="ECO:0000313" key="3">
    <source>
        <dbReference type="Proteomes" id="UP000215405"/>
    </source>
</evidence>
<gene>
    <name evidence="2" type="ORF">B7H23_14900</name>
</gene>
<keyword evidence="3" id="KW-1185">Reference proteome</keyword>
<keyword evidence="1" id="KW-0732">Signal</keyword>
<feature type="signal peptide" evidence="1">
    <location>
        <begin position="1"/>
        <end position="22"/>
    </location>
</feature>
<comment type="caution">
    <text evidence="2">The sequence shown here is derived from an EMBL/GenBank/DDBJ whole genome shotgun (WGS) entry which is preliminary data.</text>
</comment>
<evidence type="ECO:0000313" key="2">
    <source>
        <dbReference type="EMBL" id="OXS99439.1"/>
    </source>
</evidence>
<proteinExistence type="predicted"/>
<protein>
    <recommendedName>
        <fullName evidence="4">PASTA domain-containing protein</fullName>
    </recommendedName>
</protein>